<accession>A0A1G1XR81</accession>
<proteinExistence type="predicted"/>
<comment type="caution">
    <text evidence="1">The sequence shown here is derived from an EMBL/GenBank/DDBJ whole genome shotgun (WGS) entry which is preliminary data.</text>
</comment>
<evidence type="ECO:0000313" key="1">
    <source>
        <dbReference type="EMBL" id="OGY42512.1"/>
    </source>
</evidence>
<organism evidence="1 2">
    <name type="scientific">Candidatus Buchananbacteria bacterium RBG_13_36_9</name>
    <dbReference type="NCBI Taxonomy" id="1797530"/>
    <lineage>
        <taxon>Bacteria</taxon>
        <taxon>Candidatus Buchananiibacteriota</taxon>
    </lineage>
</organism>
<dbReference type="AlphaFoldDB" id="A0A1G1XR81"/>
<sequence length="71" mass="7975">MANPIIEFVNSGKELTSAEGLKLLNEIEREKITEAWKIDEVLFGKLALARNVSDDVYLRRKIMLALSDAPS</sequence>
<protein>
    <submittedName>
        <fullName evidence="1">Uncharacterized protein</fullName>
    </submittedName>
</protein>
<gene>
    <name evidence="1" type="ORF">A2Y82_04060</name>
</gene>
<name>A0A1G1XR81_9BACT</name>
<dbReference type="Proteomes" id="UP000176498">
    <property type="component" value="Unassembled WGS sequence"/>
</dbReference>
<reference evidence="1 2" key="1">
    <citation type="journal article" date="2016" name="Nat. Commun.">
        <title>Thousands of microbial genomes shed light on interconnected biogeochemical processes in an aquifer system.</title>
        <authorList>
            <person name="Anantharaman K."/>
            <person name="Brown C.T."/>
            <person name="Hug L.A."/>
            <person name="Sharon I."/>
            <person name="Castelle C.J."/>
            <person name="Probst A.J."/>
            <person name="Thomas B.C."/>
            <person name="Singh A."/>
            <person name="Wilkins M.J."/>
            <person name="Karaoz U."/>
            <person name="Brodie E.L."/>
            <person name="Williams K.H."/>
            <person name="Hubbard S.S."/>
            <person name="Banfield J.F."/>
        </authorList>
    </citation>
    <scope>NUCLEOTIDE SEQUENCE [LARGE SCALE GENOMIC DNA]</scope>
</reference>
<evidence type="ECO:0000313" key="2">
    <source>
        <dbReference type="Proteomes" id="UP000176498"/>
    </source>
</evidence>
<dbReference type="EMBL" id="MHHZ01000003">
    <property type="protein sequence ID" value="OGY42512.1"/>
    <property type="molecule type" value="Genomic_DNA"/>
</dbReference>